<organism evidence="3 4">
    <name type="scientific">Tectimicrobiota bacterium</name>
    <dbReference type="NCBI Taxonomy" id="2528274"/>
    <lineage>
        <taxon>Bacteria</taxon>
        <taxon>Pseudomonadati</taxon>
        <taxon>Nitrospinota/Tectimicrobiota group</taxon>
        <taxon>Candidatus Tectimicrobiota</taxon>
    </lineage>
</organism>
<gene>
    <name evidence="3" type="ORF">HYZ11_04010</name>
</gene>
<accession>A0A932HWC5</accession>
<evidence type="ECO:0000313" key="3">
    <source>
        <dbReference type="EMBL" id="MBI3126751.1"/>
    </source>
</evidence>
<dbReference type="Gene3D" id="1.25.40.10">
    <property type="entry name" value="Tetratricopeptide repeat domain"/>
    <property type="match status" value="2"/>
</dbReference>
<dbReference type="EMBL" id="JACPUR010000011">
    <property type="protein sequence ID" value="MBI3126751.1"/>
    <property type="molecule type" value="Genomic_DNA"/>
</dbReference>
<proteinExistence type="predicted"/>
<feature type="repeat" description="TPR" evidence="1">
    <location>
        <begin position="78"/>
        <end position="111"/>
    </location>
</feature>
<feature type="region of interest" description="Disordered" evidence="2">
    <location>
        <begin position="1"/>
        <end position="56"/>
    </location>
</feature>
<feature type="compositionally biased region" description="Low complexity" evidence="2">
    <location>
        <begin position="39"/>
        <end position="49"/>
    </location>
</feature>
<dbReference type="SMART" id="SM00028">
    <property type="entry name" value="TPR"/>
    <property type="match status" value="2"/>
</dbReference>
<name>A0A932HWC5_UNCTE</name>
<dbReference type="NCBIfam" id="NF047558">
    <property type="entry name" value="TPR_END_plus"/>
    <property type="match status" value="1"/>
</dbReference>
<keyword evidence="1" id="KW-0802">TPR repeat</keyword>
<evidence type="ECO:0008006" key="5">
    <source>
        <dbReference type="Google" id="ProtNLM"/>
    </source>
</evidence>
<dbReference type="Proteomes" id="UP000782312">
    <property type="component" value="Unassembled WGS sequence"/>
</dbReference>
<protein>
    <recommendedName>
        <fullName evidence="5">Tetratricopeptide repeat protein</fullName>
    </recommendedName>
</protein>
<dbReference type="PROSITE" id="PS50005">
    <property type="entry name" value="TPR"/>
    <property type="match status" value="2"/>
</dbReference>
<dbReference type="InterPro" id="IPR019734">
    <property type="entry name" value="TPR_rpt"/>
</dbReference>
<evidence type="ECO:0000256" key="1">
    <source>
        <dbReference type="PROSITE-ProRule" id="PRU00339"/>
    </source>
</evidence>
<evidence type="ECO:0000256" key="2">
    <source>
        <dbReference type="SAM" id="MobiDB-lite"/>
    </source>
</evidence>
<sequence>MTARTASFQGLPEEKKAAAAALPPATPAPEGRIREGRQPGAALPAQAPAEARKVSEPEDLDEAIAHFLAALRVRPRHAATHAALGRLYARKGSYILAINELRMAAELAPGDSESLYALSVLYARLGNAKAARDYLAQTIRKDPDARQRALGEREFSRFLADPPFRALLGVTAENRRP</sequence>
<reference evidence="3" key="1">
    <citation type="submission" date="2020-07" db="EMBL/GenBank/DDBJ databases">
        <title>Huge and variable diversity of episymbiotic CPR bacteria and DPANN archaea in groundwater ecosystems.</title>
        <authorList>
            <person name="He C.Y."/>
            <person name="Keren R."/>
            <person name="Whittaker M."/>
            <person name="Farag I.F."/>
            <person name="Doudna J."/>
            <person name="Cate J.H.D."/>
            <person name="Banfield J.F."/>
        </authorList>
    </citation>
    <scope>NUCLEOTIDE SEQUENCE</scope>
    <source>
        <strain evidence="3">NC_groundwater_763_Ag_S-0.2um_68_21</strain>
    </source>
</reference>
<dbReference type="SUPFAM" id="SSF48452">
    <property type="entry name" value="TPR-like"/>
    <property type="match status" value="1"/>
</dbReference>
<evidence type="ECO:0000313" key="4">
    <source>
        <dbReference type="Proteomes" id="UP000782312"/>
    </source>
</evidence>
<comment type="caution">
    <text evidence="3">The sequence shown here is derived from an EMBL/GenBank/DDBJ whole genome shotgun (WGS) entry which is preliminary data.</text>
</comment>
<dbReference type="PANTHER" id="PTHR12558:SF13">
    <property type="entry name" value="CELL DIVISION CYCLE PROTEIN 27 HOMOLOG"/>
    <property type="match status" value="1"/>
</dbReference>
<dbReference type="Pfam" id="PF14559">
    <property type="entry name" value="TPR_19"/>
    <property type="match status" value="1"/>
</dbReference>
<dbReference type="InterPro" id="IPR011990">
    <property type="entry name" value="TPR-like_helical_dom_sf"/>
</dbReference>
<dbReference type="AlphaFoldDB" id="A0A932HWC5"/>
<feature type="repeat" description="TPR" evidence="1">
    <location>
        <begin position="112"/>
        <end position="145"/>
    </location>
</feature>
<dbReference type="PANTHER" id="PTHR12558">
    <property type="entry name" value="CELL DIVISION CYCLE 16,23,27"/>
    <property type="match status" value="1"/>
</dbReference>